<gene>
    <name evidence="4" type="ORF">GCM10023205_35710</name>
</gene>
<evidence type="ECO:0000313" key="4">
    <source>
        <dbReference type="EMBL" id="GAA4967612.1"/>
    </source>
</evidence>
<evidence type="ECO:0000256" key="2">
    <source>
        <dbReference type="ARBA" id="ARBA00023235"/>
    </source>
</evidence>
<evidence type="ECO:0000313" key="5">
    <source>
        <dbReference type="Proteomes" id="UP001500466"/>
    </source>
</evidence>
<protein>
    <recommendedName>
        <fullName evidence="6">Phenazine biosynthesis protein PhzF family</fullName>
    </recommendedName>
</protein>
<dbReference type="InterPro" id="IPR003719">
    <property type="entry name" value="Phenazine_PhzF-like"/>
</dbReference>
<dbReference type="SUPFAM" id="SSF54506">
    <property type="entry name" value="Diaminopimelate epimerase-like"/>
    <property type="match status" value="1"/>
</dbReference>
<dbReference type="PANTHER" id="PTHR13774:SF39">
    <property type="entry name" value="BIOSYNTHESIS PROTEIN, PUTATIVE-RELATED"/>
    <property type="match status" value="1"/>
</dbReference>
<evidence type="ECO:0000256" key="1">
    <source>
        <dbReference type="ARBA" id="ARBA00008270"/>
    </source>
</evidence>
<organism evidence="4 5">
    <name type="scientific">Yinghuangia aomiensis</name>
    <dbReference type="NCBI Taxonomy" id="676205"/>
    <lineage>
        <taxon>Bacteria</taxon>
        <taxon>Bacillati</taxon>
        <taxon>Actinomycetota</taxon>
        <taxon>Actinomycetes</taxon>
        <taxon>Kitasatosporales</taxon>
        <taxon>Streptomycetaceae</taxon>
        <taxon>Yinghuangia</taxon>
    </lineage>
</organism>
<feature type="compositionally biased region" description="Gly residues" evidence="3">
    <location>
        <begin position="182"/>
        <end position="198"/>
    </location>
</feature>
<comment type="similarity">
    <text evidence="1">Belongs to the PhzF family.</text>
</comment>
<dbReference type="EMBL" id="BAABHS010000011">
    <property type="protein sequence ID" value="GAA4967612.1"/>
    <property type="molecule type" value="Genomic_DNA"/>
</dbReference>
<name>A0ABP9HCQ8_9ACTN</name>
<evidence type="ECO:0008006" key="6">
    <source>
        <dbReference type="Google" id="ProtNLM"/>
    </source>
</evidence>
<proteinExistence type="inferred from homology"/>
<comment type="caution">
    <text evidence="4">The sequence shown here is derived from an EMBL/GenBank/DDBJ whole genome shotgun (WGS) entry which is preliminary data.</text>
</comment>
<reference evidence="5" key="1">
    <citation type="journal article" date="2019" name="Int. J. Syst. Evol. Microbiol.">
        <title>The Global Catalogue of Microorganisms (GCM) 10K type strain sequencing project: providing services to taxonomists for standard genome sequencing and annotation.</title>
        <authorList>
            <consortium name="The Broad Institute Genomics Platform"/>
            <consortium name="The Broad Institute Genome Sequencing Center for Infectious Disease"/>
            <person name="Wu L."/>
            <person name="Ma J."/>
        </authorList>
    </citation>
    <scope>NUCLEOTIDE SEQUENCE [LARGE SCALE GENOMIC DNA]</scope>
    <source>
        <strain evidence="5">JCM 17986</strain>
    </source>
</reference>
<dbReference type="Pfam" id="PF02567">
    <property type="entry name" value="PhzC-PhzF"/>
    <property type="match status" value="2"/>
</dbReference>
<sequence length="353" mass="35072">MPAVPATPGDAVAPPPSGAIVNACLRDGRGGSPTAVLPESGLTEAERRAVPARLGTSHAVFVAAEIAPDGEITAALRFFTTAGELPACGHGTVAALAYLAELWGIGGGPVRLRTHGQAVEGHVAAHPYGYEAVFTPGGVDIREPGEGEWEAVVRALRIPGAGAGRGTSLGARGGTSRGTGLGAGAGAGAGGGGGGGTRRGASAAAESACPQSRHPQPHHDPRLATLGRPRLLVPVADRAVLAALAPDLDELRDACDRVGLLGCYVHTVPTPQGRAAARMFAPSIGVPEDIANANSTACLAARMAADGVHAIAVDMGDSLGSPATITAGTRPGPDGRSAFHVGGVAVVDRVIPR</sequence>
<dbReference type="Proteomes" id="UP001500466">
    <property type="component" value="Unassembled WGS sequence"/>
</dbReference>
<accession>A0ABP9HCQ8</accession>
<dbReference type="Gene3D" id="3.10.310.10">
    <property type="entry name" value="Diaminopimelate Epimerase, Chain A, domain 1"/>
    <property type="match status" value="2"/>
</dbReference>
<dbReference type="RefSeq" id="WP_345676498.1">
    <property type="nucleotide sequence ID" value="NZ_BAABHS010000011.1"/>
</dbReference>
<evidence type="ECO:0000256" key="3">
    <source>
        <dbReference type="SAM" id="MobiDB-lite"/>
    </source>
</evidence>
<feature type="region of interest" description="Disordered" evidence="3">
    <location>
        <begin position="182"/>
        <end position="224"/>
    </location>
</feature>
<keyword evidence="5" id="KW-1185">Reference proteome</keyword>
<dbReference type="PANTHER" id="PTHR13774">
    <property type="entry name" value="PHENAZINE BIOSYNTHESIS PROTEIN"/>
    <property type="match status" value="1"/>
</dbReference>
<keyword evidence="2" id="KW-0413">Isomerase</keyword>